<dbReference type="PATRIC" id="fig|1277257.4.peg.218"/>
<comment type="pathway">
    <text evidence="2 9">Lipid metabolism; fatty acid biosynthesis.</text>
</comment>
<dbReference type="EMBL" id="CP004021">
    <property type="protein sequence ID" value="AKK19836.1"/>
    <property type="molecule type" value="Genomic_DNA"/>
</dbReference>
<dbReference type="InterPro" id="IPR050709">
    <property type="entry name" value="Biotin_Carboxyl_Carrier/Decarb"/>
</dbReference>
<evidence type="ECO:0000256" key="10">
    <source>
        <dbReference type="SAM" id="MobiDB-lite"/>
    </source>
</evidence>
<dbReference type="GO" id="GO:0006633">
    <property type="term" value="P:fatty acid biosynthetic process"/>
    <property type="evidence" value="ECO:0007669"/>
    <property type="project" value="UniProtKB-UniPathway"/>
</dbReference>
<keyword evidence="13" id="KW-1185">Reference proteome</keyword>
<dbReference type="InterPro" id="IPR011053">
    <property type="entry name" value="Single_hybrid_motif"/>
</dbReference>
<keyword evidence="5 9" id="KW-0276">Fatty acid metabolism</keyword>
<dbReference type="PANTHER" id="PTHR45266">
    <property type="entry name" value="OXALOACETATE DECARBOXYLASE ALPHA CHAIN"/>
    <property type="match status" value="1"/>
</dbReference>
<evidence type="ECO:0000259" key="11">
    <source>
        <dbReference type="PROSITE" id="PS50968"/>
    </source>
</evidence>
<evidence type="ECO:0000256" key="1">
    <source>
        <dbReference type="ARBA" id="ARBA00003761"/>
    </source>
</evidence>
<name>A0A0G3I1T0_LIBAF</name>
<keyword evidence="8 9" id="KW-0092">Biotin</keyword>
<dbReference type="PANTHER" id="PTHR45266:SF3">
    <property type="entry name" value="OXALOACETATE DECARBOXYLASE ALPHA CHAIN"/>
    <property type="match status" value="1"/>
</dbReference>
<evidence type="ECO:0000256" key="5">
    <source>
        <dbReference type="ARBA" id="ARBA00022832"/>
    </source>
</evidence>
<keyword evidence="7 9" id="KW-0275">Fatty acid biosynthesis</keyword>
<dbReference type="CDD" id="cd06850">
    <property type="entry name" value="biotinyl_domain"/>
    <property type="match status" value="1"/>
</dbReference>
<accession>A0A0G3I1T0</accession>
<dbReference type="GO" id="GO:0003989">
    <property type="term" value="F:acetyl-CoA carboxylase activity"/>
    <property type="evidence" value="ECO:0007669"/>
    <property type="project" value="InterPro"/>
</dbReference>
<keyword evidence="4 9" id="KW-0444">Lipid biosynthesis</keyword>
<dbReference type="GO" id="GO:0009317">
    <property type="term" value="C:acetyl-CoA carboxylase complex"/>
    <property type="evidence" value="ECO:0007669"/>
    <property type="project" value="InterPro"/>
</dbReference>
<evidence type="ECO:0000256" key="9">
    <source>
        <dbReference type="RuleBase" id="RU364072"/>
    </source>
</evidence>
<protein>
    <recommendedName>
        <fullName evidence="3 9">Biotin carboxyl carrier protein of acetyl-CoA carboxylase</fullName>
    </recommendedName>
</protein>
<dbReference type="PROSITE" id="PS00188">
    <property type="entry name" value="BIOTIN"/>
    <property type="match status" value="1"/>
</dbReference>
<dbReference type="STRING" id="1277257.G293_00990"/>
<dbReference type="PRINTS" id="PR01071">
    <property type="entry name" value="ACOABIOTINCC"/>
</dbReference>
<sequence length="171" mass="18816">MTDKKQKINLILIRNLAHVLNETNLTEVEIDTDGMRIRLLRSPQKDVITNCYYENHKISNSSVEITTSSVMEDPRCESKTDPLPISDNSHTVTSPMVGTAYLASSPGSDPFVNKGSAVLKGQTIIIIEAMKTMNPILAPCSGTVIDIKVQDGQLVEYGDALLVLKKKEDNK</sequence>
<dbReference type="InterPro" id="IPR000089">
    <property type="entry name" value="Biotin_lipoyl"/>
</dbReference>
<evidence type="ECO:0000256" key="3">
    <source>
        <dbReference type="ARBA" id="ARBA00017562"/>
    </source>
</evidence>
<evidence type="ECO:0000256" key="7">
    <source>
        <dbReference type="ARBA" id="ARBA00023160"/>
    </source>
</evidence>
<dbReference type="OrthoDB" id="9811735at2"/>
<dbReference type="InterPro" id="IPR001882">
    <property type="entry name" value="Biotin_BS"/>
</dbReference>
<proteinExistence type="predicted"/>
<dbReference type="PROSITE" id="PS50968">
    <property type="entry name" value="BIOTINYL_LIPOYL"/>
    <property type="match status" value="1"/>
</dbReference>
<feature type="region of interest" description="Disordered" evidence="10">
    <location>
        <begin position="65"/>
        <end position="90"/>
    </location>
</feature>
<evidence type="ECO:0000256" key="6">
    <source>
        <dbReference type="ARBA" id="ARBA00023098"/>
    </source>
</evidence>
<reference evidence="12 13" key="1">
    <citation type="journal article" date="2015" name="Genome Announc.">
        <title>Complete Genome Sequence of 'Candidatus Liberibacter africanus,' a Bacterium Associated with Citrus Huanglongbing.</title>
        <authorList>
            <person name="Lin H."/>
            <person name="Pietersen G."/>
            <person name="Han C."/>
            <person name="Read D.A."/>
            <person name="Lou B."/>
            <person name="Gupta G."/>
            <person name="Civerolo E.L."/>
        </authorList>
    </citation>
    <scope>NUCLEOTIDE SEQUENCE [LARGE SCALE GENOMIC DNA]</scope>
    <source>
        <strain evidence="12 13">PTSAPSY</strain>
    </source>
</reference>
<dbReference type="AlphaFoldDB" id="A0A0G3I1T0"/>
<dbReference type="InterPro" id="IPR001249">
    <property type="entry name" value="AcCoA_biotinCC"/>
</dbReference>
<evidence type="ECO:0000256" key="4">
    <source>
        <dbReference type="ARBA" id="ARBA00022516"/>
    </source>
</evidence>
<dbReference type="UniPathway" id="UPA00094"/>
<evidence type="ECO:0000256" key="8">
    <source>
        <dbReference type="ARBA" id="ARBA00023267"/>
    </source>
</evidence>
<dbReference type="Pfam" id="PF00364">
    <property type="entry name" value="Biotin_lipoyl"/>
    <property type="match status" value="1"/>
</dbReference>
<comment type="function">
    <text evidence="1 9">This protein is a component of the acetyl coenzyme A carboxylase complex; first, biotin carboxylase catalyzes the carboxylation of the carrier protein and then the transcarboxylase transfers the carboxyl group to form malonyl-CoA.</text>
</comment>
<evidence type="ECO:0000256" key="2">
    <source>
        <dbReference type="ARBA" id="ARBA00005194"/>
    </source>
</evidence>
<dbReference type="KEGG" id="lau:G293_00990"/>
<dbReference type="SUPFAM" id="SSF51230">
    <property type="entry name" value="Single hybrid motif"/>
    <property type="match status" value="1"/>
</dbReference>
<dbReference type="Gene3D" id="2.40.50.100">
    <property type="match status" value="1"/>
</dbReference>
<feature type="domain" description="Lipoyl-binding" evidence="11">
    <location>
        <begin position="89"/>
        <end position="165"/>
    </location>
</feature>
<organism evidence="12 13">
    <name type="scientific">Candidatus Liberibacter africanus PTSAPSY</name>
    <dbReference type="NCBI Taxonomy" id="1277257"/>
    <lineage>
        <taxon>Bacteria</taxon>
        <taxon>Pseudomonadati</taxon>
        <taxon>Pseudomonadota</taxon>
        <taxon>Alphaproteobacteria</taxon>
        <taxon>Hyphomicrobiales</taxon>
        <taxon>Rhizobiaceae</taxon>
        <taxon>Liberibacter</taxon>
    </lineage>
</organism>
<dbReference type="Proteomes" id="UP000035503">
    <property type="component" value="Chromosome"/>
</dbReference>
<evidence type="ECO:0000313" key="12">
    <source>
        <dbReference type="EMBL" id="AKK19836.1"/>
    </source>
</evidence>
<keyword evidence="6 9" id="KW-0443">Lipid metabolism</keyword>
<gene>
    <name evidence="12" type="ORF">G293_00990</name>
</gene>
<evidence type="ECO:0000313" key="13">
    <source>
        <dbReference type="Proteomes" id="UP000035503"/>
    </source>
</evidence>